<dbReference type="GO" id="GO:0016757">
    <property type="term" value="F:glycosyltransferase activity"/>
    <property type="evidence" value="ECO:0007669"/>
    <property type="project" value="UniProtKB-KW"/>
</dbReference>
<dbReference type="AlphaFoldDB" id="T2JIB2"/>
<dbReference type="Proteomes" id="UP000018130">
    <property type="component" value="Unassembled WGS sequence"/>
</dbReference>
<keyword evidence="9" id="KW-0808">Transferase</keyword>
<dbReference type="Pfam" id="PF00215">
    <property type="entry name" value="OMPdecase"/>
    <property type="match status" value="1"/>
</dbReference>
<evidence type="ECO:0000313" key="10">
    <source>
        <dbReference type="Proteomes" id="UP000018130"/>
    </source>
</evidence>
<evidence type="ECO:0000313" key="9">
    <source>
        <dbReference type="EMBL" id="CCQ64841.1"/>
    </source>
</evidence>
<comment type="pathway">
    <text evidence="1">Pyrimidine metabolism; UMP biosynthesis via de novo pathway; UMP from orotate: step 2/2.</text>
</comment>
<reference evidence="9 10" key="1">
    <citation type="submission" date="2013-01" db="EMBL/GenBank/DDBJ databases">
        <authorList>
            <person name="Bench S."/>
        </authorList>
    </citation>
    <scope>NUCLEOTIDE SEQUENCE [LARGE SCALE GENOMIC DNA]</scope>
    <source>
        <strain evidence="9 10">WH 0402</strain>
    </source>
</reference>
<dbReference type="NCBIfam" id="TIGR02127">
    <property type="entry name" value="pyrF_sub2"/>
    <property type="match status" value="1"/>
</dbReference>
<dbReference type="SUPFAM" id="SSF51366">
    <property type="entry name" value="Ribulose-phoshate binding barrel"/>
    <property type="match status" value="1"/>
</dbReference>
<evidence type="ECO:0000256" key="7">
    <source>
        <dbReference type="NCBIfam" id="TIGR02127"/>
    </source>
</evidence>
<keyword evidence="9" id="KW-0328">Glycosyltransferase</keyword>
<name>T2JIB2_CROWT</name>
<evidence type="ECO:0000256" key="3">
    <source>
        <dbReference type="ARBA" id="ARBA00022793"/>
    </source>
</evidence>
<evidence type="ECO:0000256" key="4">
    <source>
        <dbReference type="ARBA" id="ARBA00022975"/>
    </source>
</evidence>
<evidence type="ECO:0000256" key="2">
    <source>
        <dbReference type="ARBA" id="ARBA00008847"/>
    </source>
</evidence>
<dbReference type="EMBL" id="CAQN01000061">
    <property type="protein sequence ID" value="CCQ64841.1"/>
    <property type="molecule type" value="Genomic_DNA"/>
</dbReference>
<gene>
    <name evidence="9" type="ORF">CWATWH0402_1849</name>
</gene>
<dbReference type="PANTHER" id="PTHR43375">
    <property type="entry name" value="OROTIDINE 5'-PHOSPHATE DECARBOXYLASE"/>
    <property type="match status" value="1"/>
</dbReference>
<dbReference type="SMART" id="SM00934">
    <property type="entry name" value="OMPdecase"/>
    <property type="match status" value="1"/>
</dbReference>
<evidence type="ECO:0000259" key="8">
    <source>
        <dbReference type="SMART" id="SM00934"/>
    </source>
</evidence>
<evidence type="ECO:0000256" key="5">
    <source>
        <dbReference type="ARBA" id="ARBA00023239"/>
    </source>
</evidence>
<organism evidence="9 10">
    <name type="scientific">Crocosphaera watsonii WH 0402</name>
    <dbReference type="NCBI Taxonomy" id="1284629"/>
    <lineage>
        <taxon>Bacteria</taxon>
        <taxon>Bacillati</taxon>
        <taxon>Cyanobacteriota</taxon>
        <taxon>Cyanophyceae</taxon>
        <taxon>Oscillatoriophycideae</taxon>
        <taxon>Chroococcales</taxon>
        <taxon>Aphanothecaceae</taxon>
        <taxon>Crocosphaera</taxon>
    </lineage>
</organism>
<dbReference type="UniPathway" id="UPA00070">
    <property type="reaction ID" value="UER00120"/>
</dbReference>
<evidence type="ECO:0000256" key="1">
    <source>
        <dbReference type="ARBA" id="ARBA00004861"/>
    </source>
</evidence>
<proteinExistence type="inferred from homology"/>
<dbReference type="InterPro" id="IPR011995">
    <property type="entry name" value="OMPdecase_type-2"/>
</dbReference>
<comment type="similarity">
    <text evidence="2">Belongs to the OMP decarboxylase family. Type 2 subfamily.</text>
</comment>
<evidence type="ECO:0000256" key="6">
    <source>
        <dbReference type="ARBA" id="ARBA00049157"/>
    </source>
</evidence>
<comment type="catalytic activity">
    <reaction evidence="6">
        <text>orotidine 5'-phosphate + H(+) = UMP + CO2</text>
        <dbReference type="Rhea" id="RHEA:11596"/>
        <dbReference type="ChEBI" id="CHEBI:15378"/>
        <dbReference type="ChEBI" id="CHEBI:16526"/>
        <dbReference type="ChEBI" id="CHEBI:57538"/>
        <dbReference type="ChEBI" id="CHEBI:57865"/>
        <dbReference type="EC" id="4.1.1.23"/>
    </reaction>
</comment>
<protein>
    <recommendedName>
        <fullName evidence="7">Orotidine-5'-phosphate decarboxylase</fullName>
        <ecNumber evidence="7">4.1.1.23</ecNumber>
    </recommendedName>
</protein>
<dbReference type="InterPro" id="IPR013785">
    <property type="entry name" value="Aldolase_TIM"/>
</dbReference>
<dbReference type="Gene3D" id="3.20.20.70">
    <property type="entry name" value="Aldolase class I"/>
    <property type="match status" value="1"/>
</dbReference>
<reference evidence="9 10" key="2">
    <citation type="submission" date="2013-09" db="EMBL/GenBank/DDBJ databases">
        <title>Whole genome comparison of six Crocosphaera watsonii strains with differing phenotypes.</title>
        <authorList>
            <person name="Bench S.R."/>
            <person name="Heller P."/>
            <person name="Frank I."/>
            <person name="Arciniega M."/>
            <person name="Shilova I.N."/>
            <person name="Zehr J.P."/>
        </authorList>
    </citation>
    <scope>NUCLEOTIDE SEQUENCE [LARGE SCALE GENOMIC DNA]</scope>
    <source>
        <strain evidence="9 10">WH 0402</strain>
    </source>
</reference>
<dbReference type="InterPro" id="IPR011060">
    <property type="entry name" value="RibuloseP-bd_barrel"/>
</dbReference>
<dbReference type="CDD" id="cd04725">
    <property type="entry name" value="OMP_decarboxylase_like"/>
    <property type="match status" value="1"/>
</dbReference>
<dbReference type="PANTHER" id="PTHR43375:SF1">
    <property type="entry name" value="OROTIDINE 5'-PHOSPHATE DECARBOXYLASE"/>
    <property type="match status" value="1"/>
</dbReference>
<keyword evidence="4" id="KW-0665">Pyrimidine biosynthesis</keyword>
<keyword evidence="5 9" id="KW-0456">Lyase</keyword>
<keyword evidence="3" id="KW-0210">Decarboxylase</keyword>
<feature type="domain" description="Orotidine 5'-phosphate decarboxylase" evidence="8">
    <location>
        <begin position="17"/>
        <end position="201"/>
    </location>
</feature>
<dbReference type="GO" id="GO:0004590">
    <property type="term" value="F:orotidine-5'-phosphate decarboxylase activity"/>
    <property type="evidence" value="ECO:0007669"/>
    <property type="project" value="UniProtKB-UniRule"/>
</dbReference>
<dbReference type="InterPro" id="IPR001754">
    <property type="entry name" value="OMPdeCOase_dom"/>
</dbReference>
<accession>T2JIB2</accession>
<comment type="caution">
    <text evidence="9">The sequence shown here is derived from an EMBL/GenBank/DDBJ whole genome shotgun (WGS) entry which is preliminary data.</text>
</comment>
<dbReference type="GO" id="GO:0006207">
    <property type="term" value="P:'de novo' pyrimidine nucleobase biosynthetic process"/>
    <property type="evidence" value="ECO:0007669"/>
    <property type="project" value="InterPro"/>
</dbReference>
<sequence length="210" mass="23666">MNFFEKLTQRTTTSNSLLILGLDPNPEMMPQDQHTHQGQESLILALETWLKWVIEQTAELVCAYKPTLGFYEALGSEGLDLLLKVIQVIPDDIPIILDAKHGDINTSTVFAKTIFENWQVDAVTVSPYAGQDHIAPFLVYPDQGVFILCHTSNPGAVILQEYPTDEAPFYLQVIKEAKTWATPEQLFLEIGTTNLEVIKKSVILPQKDYY</sequence>
<dbReference type="GO" id="GO:0044205">
    <property type="term" value="P:'de novo' UMP biosynthetic process"/>
    <property type="evidence" value="ECO:0007669"/>
    <property type="project" value="UniProtKB-UniPathway"/>
</dbReference>
<dbReference type="EC" id="4.1.1.23" evidence="7"/>